<evidence type="ECO:0000313" key="3">
    <source>
        <dbReference type="Proteomes" id="UP000324091"/>
    </source>
</evidence>
<dbReference type="AlphaFoldDB" id="A0A5C6PMZ4"/>
<gene>
    <name evidence="2" type="ORF">D4764_01G0000460</name>
</gene>
<keyword evidence="1" id="KW-0472">Membrane</keyword>
<feature type="transmembrane region" description="Helical" evidence="1">
    <location>
        <begin position="12"/>
        <end position="36"/>
    </location>
</feature>
<dbReference type="EMBL" id="RHFK02000001">
    <property type="protein sequence ID" value="TWW80231.1"/>
    <property type="molecule type" value="Genomic_DNA"/>
</dbReference>
<keyword evidence="1" id="KW-1133">Transmembrane helix</keyword>
<protein>
    <submittedName>
        <fullName evidence="2">Uncharacterized protein</fullName>
    </submittedName>
</protein>
<organism evidence="2 3">
    <name type="scientific">Takifugu flavidus</name>
    <name type="common">sansaifugu</name>
    <dbReference type="NCBI Taxonomy" id="433684"/>
    <lineage>
        <taxon>Eukaryota</taxon>
        <taxon>Metazoa</taxon>
        <taxon>Chordata</taxon>
        <taxon>Craniata</taxon>
        <taxon>Vertebrata</taxon>
        <taxon>Euteleostomi</taxon>
        <taxon>Actinopterygii</taxon>
        <taxon>Neopterygii</taxon>
        <taxon>Teleostei</taxon>
        <taxon>Neoteleostei</taxon>
        <taxon>Acanthomorphata</taxon>
        <taxon>Eupercaria</taxon>
        <taxon>Tetraodontiformes</taxon>
        <taxon>Tetradontoidea</taxon>
        <taxon>Tetraodontidae</taxon>
        <taxon>Takifugu</taxon>
    </lineage>
</organism>
<name>A0A5C6PMZ4_9TELE</name>
<accession>A0A5C6PMZ4</accession>
<evidence type="ECO:0000313" key="2">
    <source>
        <dbReference type="EMBL" id="TWW80231.1"/>
    </source>
</evidence>
<reference evidence="2 3" key="1">
    <citation type="submission" date="2019-04" db="EMBL/GenBank/DDBJ databases">
        <title>Chromosome genome assembly for Takifugu flavidus.</title>
        <authorList>
            <person name="Xiao S."/>
        </authorList>
    </citation>
    <scope>NUCLEOTIDE SEQUENCE [LARGE SCALE GENOMIC DNA]</scope>
    <source>
        <strain evidence="2">HTHZ2018</strain>
        <tissue evidence="2">Muscle</tissue>
    </source>
</reference>
<dbReference type="Proteomes" id="UP000324091">
    <property type="component" value="Chromosome 1"/>
</dbReference>
<keyword evidence="3" id="KW-1185">Reference proteome</keyword>
<sequence length="88" mass="9938">MFNLHCQRSETFNIYGLMALVNLVIVPVMFILFSYARILLISYQSSKEASSLNGLGLVDKMLARTPHLGLMVQGRILLHPPLSQMHTH</sequence>
<proteinExistence type="predicted"/>
<comment type="caution">
    <text evidence="2">The sequence shown here is derived from an EMBL/GenBank/DDBJ whole genome shotgun (WGS) entry which is preliminary data.</text>
</comment>
<keyword evidence="1" id="KW-0812">Transmembrane</keyword>
<evidence type="ECO:0000256" key="1">
    <source>
        <dbReference type="SAM" id="Phobius"/>
    </source>
</evidence>